<gene>
    <name evidence="5" type="ORF">M6B38_127675</name>
</gene>
<evidence type="ECO:0000256" key="2">
    <source>
        <dbReference type="ARBA" id="ARBA00022574"/>
    </source>
</evidence>
<keyword evidence="6" id="KW-1185">Reference proteome</keyword>
<protein>
    <submittedName>
        <fullName evidence="5">Ribosome biogenesis protein WDR12-like protein isoform X2</fullName>
    </submittedName>
</protein>
<dbReference type="PANTHER" id="PTHR19855:SF11">
    <property type="entry name" value="RIBOSOME BIOGENESIS PROTEIN WDR12"/>
    <property type="match status" value="1"/>
</dbReference>
<dbReference type="AlphaFoldDB" id="A0AAX6G4X7"/>
<organism evidence="5 6">
    <name type="scientific">Iris pallida</name>
    <name type="common">Sweet iris</name>
    <dbReference type="NCBI Taxonomy" id="29817"/>
    <lineage>
        <taxon>Eukaryota</taxon>
        <taxon>Viridiplantae</taxon>
        <taxon>Streptophyta</taxon>
        <taxon>Embryophyta</taxon>
        <taxon>Tracheophyta</taxon>
        <taxon>Spermatophyta</taxon>
        <taxon>Magnoliopsida</taxon>
        <taxon>Liliopsida</taxon>
        <taxon>Asparagales</taxon>
        <taxon>Iridaceae</taxon>
        <taxon>Iridoideae</taxon>
        <taxon>Irideae</taxon>
        <taxon>Iris</taxon>
    </lineage>
</organism>
<keyword evidence="2" id="KW-0853">WD repeat</keyword>
<comment type="caution">
    <text evidence="5">The sequence shown here is derived from an EMBL/GenBank/DDBJ whole genome shotgun (WGS) entry which is preliminary data.</text>
</comment>
<reference evidence="5" key="2">
    <citation type="submission" date="2023-04" db="EMBL/GenBank/DDBJ databases">
        <authorList>
            <person name="Bruccoleri R.E."/>
            <person name="Oakeley E.J."/>
            <person name="Faust A.-M."/>
            <person name="Dessus-Babus S."/>
            <person name="Altorfer M."/>
            <person name="Burckhardt D."/>
            <person name="Oertli M."/>
            <person name="Naumann U."/>
            <person name="Petersen F."/>
            <person name="Wong J."/>
        </authorList>
    </citation>
    <scope>NUCLEOTIDE SEQUENCE</scope>
    <source>
        <strain evidence="5">GSM-AAB239-AS_SAM_17_03QT</strain>
        <tissue evidence="5">Leaf</tissue>
    </source>
</reference>
<evidence type="ECO:0000259" key="4">
    <source>
        <dbReference type="Pfam" id="PF08154"/>
    </source>
</evidence>
<comment type="subcellular location">
    <subcellularLocation>
        <location evidence="1">Nucleus</location>
    </subcellularLocation>
</comment>
<feature type="domain" description="NLE" evidence="4">
    <location>
        <begin position="7"/>
        <end position="74"/>
    </location>
</feature>
<name>A0AAX6G4X7_IRIPA</name>
<dbReference type="PANTHER" id="PTHR19855">
    <property type="entry name" value="WD40 REPEAT PROTEIN 12, 37"/>
    <property type="match status" value="1"/>
</dbReference>
<dbReference type="Pfam" id="PF08154">
    <property type="entry name" value="NLE"/>
    <property type="match status" value="1"/>
</dbReference>
<evidence type="ECO:0000313" key="5">
    <source>
        <dbReference type="EMBL" id="KAJ6823720.1"/>
    </source>
</evidence>
<sequence>MENSRQVQVRFVTNLPPPLKAPTNSIAVPSHLTRMGLSEIVNILLKNMSSETQHQPFDFLVDGELVRMPLEQFLMAKGISAERVLEIEYIRAVAPREEEDPCGHDDWVSAVDGSNRSFILTDATIILQGYGKMEHFSLTS</sequence>
<evidence type="ECO:0000256" key="3">
    <source>
        <dbReference type="ARBA" id="ARBA00022737"/>
    </source>
</evidence>
<proteinExistence type="predicted"/>
<reference evidence="5" key="1">
    <citation type="journal article" date="2023" name="GigaByte">
        <title>Genome assembly of the bearded iris, Iris pallida Lam.</title>
        <authorList>
            <person name="Bruccoleri R.E."/>
            <person name="Oakeley E.J."/>
            <person name="Faust A.M.E."/>
            <person name="Altorfer M."/>
            <person name="Dessus-Babus S."/>
            <person name="Burckhardt D."/>
            <person name="Oertli M."/>
            <person name="Naumann U."/>
            <person name="Petersen F."/>
            <person name="Wong J."/>
        </authorList>
    </citation>
    <scope>NUCLEOTIDE SEQUENCE</scope>
    <source>
        <strain evidence="5">GSM-AAB239-AS_SAM_17_03QT</strain>
    </source>
</reference>
<dbReference type="GO" id="GO:0005634">
    <property type="term" value="C:nucleus"/>
    <property type="evidence" value="ECO:0007669"/>
    <property type="project" value="UniProtKB-SubCell"/>
</dbReference>
<dbReference type="EMBL" id="JANAVB010022598">
    <property type="protein sequence ID" value="KAJ6823720.1"/>
    <property type="molecule type" value="Genomic_DNA"/>
</dbReference>
<evidence type="ECO:0000313" key="6">
    <source>
        <dbReference type="Proteomes" id="UP001140949"/>
    </source>
</evidence>
<dbReference type="InterPro" id="IPR012972">
    <property type="entry name" value="NLE"/>
</dbReference>
<dbReference type="Proteomes" id="UP001140949">
    <property type="component" value="Unassembled WGS sequence"/>
</dbReference>
<accession>A0AAX6G4X7</accession>
<evidence type="ECO:0000256" key="1">
    <source>
        <dbReference type="ARBA" id="ARBA00004123"/>
    </source>
</evidence>
<keyword evidence="3" id="KW-0677">Repeat</keyword>